<evidence type="ECO:0000313" key="2">
    <source>
        <dbReference type="EMBL" id="PJR03056.1"/>
    </source>
</evidence>
<dbReference type="RefSeq" id="WP_100676626.1">
    <property type="nucleotide sequence ID" value="NZ_NIPO01000001.1"/>
</dbReference>
<keyword evidence="3" id="KW-1185">Reference proteome</keyword>
<accession>A0A2M9R2H2</accession>
<name>A0A2M9R2H2_9FLAO</name>
<evidence type="ECO:0000313" key="3">
    <source>
        <dbReference type="Proteomes" id="UP000231960"/>
    </source>
</evidence>
<dbReference type="OrthoDB" id="1114455at2"/>
<proteinExistence type="predicted"/>
<comment type="caution">
    <text evidence="2">The sequence shown here is derived from an EMBL/GenBank/DDBJ whole genome shotgun (WGS) entry which is preliminary data.</text>
</comment>
<dbReference type="EMBL" id="NIPO01000001">
    <property type="protein sequence ID" value="PJR03056.1"/>
    <property type="molecule type" value="Genomic_DNA"/>
</dbReference>
<dbReference type="NCBIfam" id="TIGR03519">
    <property type="entry name" value="T9SS_PorP_fam"/>
    <property type="match status" value="1"/>
</dbReference>
<dbReference type="Proteomes" id="UP000231960">
    <property type="component" value="Unassembled WGS sequence"/>
</dbReference>
<sequence length="306" mass="33961">MILKAIKKVTLCVFMMSSGYMMAQQEPQFTQYMYNPISVNPAYAGARDALSVFGHYRTQWVGVEGAPQTINFSAHTPLYNSRIGLGVSFQNDALGAMDENTLAVDFSYTIDVSRDFRLAFGLKGSANLLNVDYNKLIIADPTEVGDNIENKFTPNVGAGLFLYSDKTYVGVSAPLLLSSTRYDDNIKSTMSQKAHIYATAGHVFDISREVKFKPAVIAKIISGAPLQLDATANFLLYDKLTIGVAYRWDAAFSGLVGFQLTDQVFIGYSYDADTKPLANYSSGSHEFLVRFELFNRHNRVVSPRFF</sequence>
<reference evidence="2 3" key="1">
    <citation type="submission" date="2017-06" db="EMBL/GenBank/DDBJ databases">
        <title>Description of Avrilella dinanensis gen. nov. sp. nov.</title>
        <authorList>
            <person name="Leyer C."/>
            <person name="Sassi M."/>
            <person name="Minet J."/>
            <person name="Kayal S."/>
            <person name="Cattoir V."/>
        </authorList>
    </citation>
    <scope>NUCLEOTIDE SEQUENCE [LARGE SCALE GENOMIC DNA]</scope>
    <source>
        <strain evidence="2 3">UR159</strain>
    </source>
</reference>
<organism evidence="2 3">
    <name type="scientific">Avrilella dinanensis</name>
    <dbReference type="NCBI Taxonomy" id="2008672"/>
    <lineage>
        <taxon>Bacteria</taxon>
        <taxon>Pseudomonadati</taxon>
        <taxon>Bacteroidota</taxon>
        <taxon>Flavobacteriia</taxon>
        <taxon>Flavobacteriales</taxon>
        <taxon>Flavobacteriaceae</taxon>
        <taxon>Avrilella</taxon>
    </lineage>
</organism>
<dbReference type="AlphaFoldDB" id="A0A2M9R2H2"/>
<feature type="chain" id="PRO_5014618264" description="Type IX secretion system membrane protein PorP/SprF" evidence="1">
    <location>
        <begin position="24"/>
        <end position="306"/>
    </location>
</feature>
<evidence type="ECO:0000256" key="1">
    <source>
        <dbReference type="SAM" id="SignalP"/>
    </source>
</evidence>
<feature type="signal peptide" evidence="1">
    <location>
        <begin position="1"/>
        <end position="23"/>
    </location>
</feature>
<keyword evidence="1" id="KW-0732">Signal</keyword>
<protein>
    <recommendedName>
        <fullName evidence="4">Type IX secretion system membrane protein PorP/SprF</fullName>
    </recommendedName>
</protein>
<gene>
    <name evidence="2" type="ORF">CDL10_00040</name>
</gene>
<dbReference type="Pfam" id="PF11751">
    <property type="entry name" value="PorP_SprF"/>
    <property type="match status" value="1"/>
</dbReference>
<dbReference type="InterPro" id="IPR019861">
    <property type="entry name" value="PorP/SprF_Bacteroidetes"/>
</dbReference>
<evidence type="ECO:0008006" key="4">
    <source>
        <dbReference type="Google" id="ProtNLM"/>
    </source>
</evidence>